<evidence type="ECO:0000256" key="4">
    <source>
        <dbReference type="SAM" id="MobiDB-lite"/>
    </source>
</evidence>
<dbReference type="EMBL" id="KK914782">
    <property type="protein sequence ID" value="KDP28309.1"/>
    <property type="molecule type" value="Genomic_DNA"/>
</dbReference>
<dbReference type="PANTHER" id="PTHR33669:SF14">
    <property type="entry name" value="NRR REPRESSOR HOMOLOG 3"/>
    <property type="match status" value="1"/>
</dbReference>
<dbReference type="OrthoDB" id="1304316at2759"/>
<gene>
    <name evidence="5" type="ORF">JCGZ_14080</name>
</gene>
<evidence type="ECO:0000256" key="1">
    <source>
        <dbReference type="ARBA" id="ARBA00004123"/>
    </source>
</evidence>
<keyword evidence="6" id="KW-1185">Reference proteome</keyword>
<evidence type="ECO:0000313" key="6">
    <source>
        <dbReference type="Proteomes" id="UP000027138"/>
    </source>
</evidence>
<reference evidence="5 6" key="1">
    <citation type="journal article" date="2014" name="PLoS ONE">
        <title>Global Analysis of Gene Expression Profiles in Physic Nut (Jatropha curcas L.) Seedlings Exposed to Salt Stress.</title>
        <authorList>
            <person name="Zhang L."/>
            <person name="Zhang C."/>
            <person name="Wu P."/>
            <person name="Chen Y."/>
            <person name="Li M."/>
            <person name="Jiang H."/>
            <person name="Wu G."/>
        </authorList>
    </citation>
    <scope>NUCLEOTIDE SEQUENCE [LARGE SCALE GENOMIC DNA]</scope>
    <source>
        <strain evidence="6">cv. GZQX0401</strain>
        <tissue evidence="5">Young leaves</tissue>
    </source>
</reference>
<keyword evidence="3" id="KW-0539">Nucleus</keyword>
<feature type="region of interest" description="Disordered" evidence="4">
    <location>
        <begin position="88"/>
        <end position="114"/>
    </location>
</feature>
<dbReference type="Proteomes" id="UP000027138">
    <property type="component" value="Unassembled WGS sequence"/>
</dbReference>
<evidence type="ECO:0000256" key="3">
    <source>
        <dbReference type="ARBA" id="ARBA00023242"/>
    </source>
</evidence>
<dbReference type="AlphaFoldDB" id="A0A067K924"/>
<sequence>MEDSPSKRKLCLNDDQDEENEEVKIEKFFALIRSIREARESLMNADNNKKKKRKVEEEKLQASACELSFQPEDFLEESHKAKNPIVVSVGETSQRTEAPVKEATKEDLDLRLSL</sequence>
<dbReference type="PANTHER" id="PTHR33669">
    <property type="entry name" value="PROTEIN NEGATIVE REGULATOR OF RESISTANCE"/>
    <property type="match status" value="1"/>
</dbReference>
<dbReference type="STRING" id="180498.A0A067K924"/>
<comment type="subcellular location">
    <subcellularLocation>
        <location evidence="1">Nucleus</location>
    </subcellularLocation>
</comment>
<protein>
    <submittedName>
        <fullName evidence="5">Uncharacterized protein</fullName>
    </submittedName>
</protein>
<comment type="similarity">
    <text evidence="2">Belongs to the NPR1-interactor family.</text>
</comment>
<dbReference type="GO" id="GO:0005634">
    <property type="term" value="C:nucleus"/>
    <property type="evidence" value="ECO:0007669"/>
    <property type="project" value="UniProtKB-SubCell"/>
</dbReference>
<proteinExistence type="inferred from homology"/>
<dbReference type="Pfam" id="PF15699">
    <property type="entry name" value="NPR1_interact"/>
    <property type="match status" value="1"/>
</dbReference>
<name>A0A067K924_JATCU</name>
<evidence type="ECO:0000313" key="5">
    <source>
        <dbReference type="EMBL" id="KDP28309.1"/>
    </source>
</evidence>
<dbReference type="GO" id="GO:0010112">
    <property type="term" value="P:regulation of systemic acquired resistance"/>
    <property type="evidence" value="ECO:0007669"/>
    <property type="project" value="InterPro"/>
</dbReference>
<organism evidence="5 6">
    <name type="scientific">Jatropha curcas</name>
    <name type="common">Barbados nut</name>
    <dbReference type="NCBI Taxonomy" id="180498"/>
    <lineage>
        <taxon>Eukaryota</taxon>
        <taxon>Viridiplantae</taxon>
        <taxon>Streptophyta</taxon>
        <taxon>Embryophyta</taxon>
        <taxon>Tracheophyta</taxon>
        <taxon>Spermatophyta</taxon>
        <taxon>Magnoliopsida</taxon>
        <taxon>eudicotyledons</taxon>
        <taxon>Gunneridae</taxon>
        <taxon>Pentapetalae</taxon>
        <taxon>rosids</taxon>
        <taxon>fabids</taxon>
        <taxon>Malpighiales</taxon>
        <taxon>Euphorbiaceae</taxon>
        <taxon>Crotonoideae</taxon>
        <taxon>Jatropheae</taxon>
        <taxon>Jatropha</taxon>
    </lineage>
</organism>
<dbReference type="InterPro" id="IPR031425">
    <property type="entry name" value="NPR1/NH1-interacting"/>
</dbReference>
<feature type="compositionally biased region" description="Basic and acidic residues" evidence="4">
    <location>
        <begin position="98"/>
        <end position="114"/>
    </location>
</feature>
<evidence type="ECO:0000256" key="2">
    <source>
        <dbReference type="ARBA" id="ARBA00009937"/>
    </source>
</evidence>
<accession>A0A067K924</accession>